<name>A0A6M8AX17_9ACTO</name>
<dbReference type="SUPFAM" id="SSF111331">
    <property type="entry name" value="NAD kinase/diacylglycerol kinase-like"/>
    <property type="match status" value="1"/>
</dbReference>
<dbReference type="PANTHER" id="PTHR12358">
    <property type="entry name" value="SPHINGOSINE KINASE"/>
    <property type="match status" value="1"/>
</dbReference>
<dbReference type="InterPro" id="IPR016064">
    <property type="entry name" value="NAD/diacylglycerol_kinase_sf"/>
</dbReference>
<evidence type="ECO:0000259" key="9">
    <source>
        <dbReference type="PROSITE" id="PS50146"/>
    </source>
</evidence>
<dbReference type="GO" id="GO:0005524">
    <property type="term" value="F:ATP binding"/>
    <property type="evidence" value="ECO:0007669"/>
    <property type="project" value="UniProtKB-KW"/>
</dbReference>
<proteinExistence type="inferred from homology"/>
<keyword evidence="7" id="KW-0594">Phospholipid biosynthesis</keyword>
<dbReference type="PROSITE" id="PS50146">
    <property type="entry name" value="DAGK"/>
    <property type="match status" value="1"/>
</dbReference>
<dbReference type="Pfam" id="PF19279">
    <property type="entry name" value="YegS_C"/>
    <property type="match status" value="1"/>
</dbReference>
<comment type="similarity">
    <text evidence="2">Belongs to the diacylglycerol/lipid kinase family.</text>
</comment>
<evidence type="ECO:0000256" key="8">
    <source>
        <dbReference type="ARBA" id="ARBA00023264"/>
    </source>
</evidence>
<organism evidence="10 11">
    <name type="scientific">Actinomyces marmotae</name>
    <dbReference type="NCBI Taxonomy" id="2737173"/>
    <lineage>
        <taxon>Bacteria</taxon>
        <taxon>Bacillati</taxon>
        <taxon>Actinomycetota</taxon>
        <taxon>Actinomycetes</taxon>
        <taxon>Actinomycetales</taxon>
        <taxon>Actinomycetaceae</taxon>
        <taxon>Actinomyces</taxon>
    </lineage>
</organism>
<evidence type="ECO:0000256" key="5">
    <source>
        <dbReference type="ARBA" id="ARBA00022777"/>
    </source>
</evidence>
<comment type="cofactor">
    <cofactor evidence="1">
        <name>Mg(2+)</name>
        <dbReference type="ChEBI" id="CHEBI:18420"/>
    </cofactor>
</comment>
<dbReference type="KEGG" id="amam:HPC72_00275"/>
<evidence type="ECO:0000256" key="3">
    <source>
        <dbReference type="ARBA" id="ARBA00022679"/>
    </source>
</evidence>
<evidence type="ECO:0000256" key="6">
    <source>
        <dbReference type="ARBA" id="ARBA00022840"/>
    </source>
</evidence>
<dbReference type="EMBL" id="CP053642">
    <property type="protein sequence ID" value="QKD78909.1"/>
    <property type="molecule type" value="Genomic_DNA"/>
</dbReference>
<keyword evidence="7" id="KW-0444">Lipid biosynthesis</keyword>
<dbReference type="RefSeq" id="WP_175993970.1">
    <property type="nucleotide sequence ID" value="NZ_CP053642.1"/>
</dbReference>
<keyword evidence="4" id="KW-0547">Nucleotide-binding</keyword>
<protein>
    <submittedName>
        <fullName evidence="10">Diacylglycerol kinase</fullName>
    </submittedName>
</protein>
<dbReference type="InterPro" id="IPR001206">
    <property type="entry name" value="Diacylglycerol_kinase_cat_dom"/>
</dbReference>
<reference evidence="10 11" key="1">
    <citation type="submission" date="2020-05" db="EMBL/GenBank/DDBJ databases">
        <title>Actinomyces sp. zg-325.</title>
        <authorList>
            <person name="Yang C."/>
        </authorList>
    </citation>
    <scope>NUCLEOTIDE SEQUENCE [LARGE SCALE GENOMIC DNA]</scope>
    <source>
        <strain evidence="11">zg-325</strain>
    </source>
</reference>
<accession>A0A6M8AX17</accession>
<evidence type="ECO:0000313" key="10">
    <source>
        <dbReference type="EMBL" id="QKD78909.1"/>
    </source>
</evidence>
<dbReference type="GO" id="GO:0008654">
    <property type="term" value="P:phospholipid biosynthetic process"/>
    <property type="evidence" value="ECO:0007669"/>
    <property type="project" value="UniProtKB-KW"/>
</dbReference>
<dbReference type="GO" id="GO:0016301">
    <property type="term" value="F:kinase activity"/>
    <property type="evidence" value="ECO:0007669"/>
    <property type="project" value="UniProtKB-KW"/>
</dbReference>
<dbReference type="Gene3D" id="3.40.50.10330">
    <property type="entry name" value="Probable inorganic polyphosphate/atp-NAD kinase, domain 1"/>
    <property type="match status" value="1"/>
</dbReference>
<dbReference type="AlphaFoldDB" id="A0A6M8AX17"/>
<dbReference type="InterPro" id="IPR050187">
    <property type="entry name" value="Lipid_Phosphate_FormReg"/>
</dbReference>
<keyword evidence="11" id="KW-1185">Reference proteome</keyword>
<gene>
    <name evidence="10" type="ORF">HPC72_00275</name>
</gene>
<evidence type="ECO:0000256" key="1">
    <source>
        <dbReference type="ARBA" id="ARBA00001946"/>
    </source>
</evidence>
<dbReference type="InterPro" id="IPR045540">
    <property type="entry name" value="YegS/DAGK_C"/>
</dbReference>
<keyword evidence="6" id="KW-0067">ATP-binding</keyword>
<evidence type="ECO:0000256" key="4">
    <source>
        <dbReference type="ARBA" id="ARBA00022741"/>
    </source>
</evidence>
<feature type="domain" description="DAGKc" evidence="9">
    <location>
        <begin position="1"/>
        <end position="138"/>
    </location>
</feature>
<dbReference type="Pfam" id="PF00781">
    <property type="entry name" value="DAGK_cat"/>
    <property type="match status" value="1"/>
</dbReference>
<evidence type="ECO:0000313" key="11">
    <source>
        <dbReference type="Proteomes" id="UP000504752"/>
    </source>
</evidence>
<dbReference type="PANTHER" id="PTHR12358:SF54">
    <property type="entry name" value="SPHINGOSINE KINASE RELATED PROTEIN"/>
    <property type="match status" value="1"/>
</dbReference>
<keyword evidence="8" id="KW-1208">Phospholipid metabolism</keyword>
<keyword evidence="3" id="KW-0808">Transferase</keyword>
<evidence type="ECO:0000256" key="7">
    <source>
        <dbReference type="ARBA" id="ARBA00023209"/>
    </source>
</evidence>
<sequence>MGGLACVVINPSKRGATPRLRAALAAELRAAGWVRVDWAATTPDQHGARQAARAVEAGAELVIAAGGDGTARAVADGVARASGPRAGVELGIVPLGTANLAARGLGIPLRRWPALRLAAGTAAHRVALIDLLRVSTDALEAAGAPPEPCLVVTGIGFDARLVAATRAGLKRHAGWGAYAIAAVRSLGSPRLPMRIAVDGGAREEARARAREEARARCLLIANSGRLPAGIRLLPDARMDDGALDVAALDVRRGLVGWASLARQVLPPAPARYTPPGRGLADVRLARGREAVVDLGEPAPLEIDGEVLAPARWARVHVEPGAVAVRVPRTG</sequence>
<keyword evidence="7" id="KW-0443">Lipid metabolism</keyword>
<dbReference type="InterPro" id="IPR017438">
    <property type="entry name" value="ATP-NAD_kinase_N"/>
</dbReference>
<dbReference type="Gene3D" id="2.60.200.40">
    <property type="match status" value="1"/>
</dbReference>
<dbReference type="Proteomes" id="UP000504752">
    <property type="component" value="Chromosome"/>
</dbReference>
<evidence type="ECO:0000256" key="2">
    <source>
        <dbReference type="ARBA" id="ARBA00005983"/>
    </source>
</evidence>
<keyword evidence="5 10" id="KW-0418">Kinase</keyword>